<dbReference type="GO" id="GO:0006508">
    <property type="term" value="P:proteolysis"/>
    <property type="evidence" value="ECO:0007669"/>
    <property type="project" value="InterPro"/>
</dbReference>
<dbReference type="SUPFAM" id="SSF56112">
    <property type="entry name" value="Protein kinase-like (PK-like)"/>
    <property type="match status" value="1"/>
</dbReference>
<dbReference type="Gene3D" id="1.10.510.10">
    <property type="entry name" value="Transferase(Phosphotransferase) domain 1"/>
    <property type="match status" value="2"/>
</dbReference>
<dbReference type="InterPro" id="IPR025661">
    <property type="entry name" value="Pept_asp_AS"/>
</dbReference>
<dbReference type="InterPro" id="IPR011009">
    <property type="entry name" value="Kinase-like_dom_sf"/>
</dbReference>
<evidence type="ECO:0000313" key="11">
    <source>
        <dbReference type="EMBL" id="OLP78299.1"/>
    </source>
</evidence>
<dbReference type="Pfam" id="PF00069">
    <property type="entry name" value="Pkinase"/>
    <property type="match status" value="2"/>
</dbReference>
<dbReference type="Pfam" id="PF00112">
    <property type="entry name" value="Peptidase_C1"/>
    <property type="match status" value="1"/>
</dbReference>
<dbReference type="InterPro" id="IPR000719">
    <property type="entry name" value="Prot_kinase_dom"/>
</dbReference>
<evidence type="ECO:0000256" key="7">
    <source>
        <dbReference type="PIRSR" id="PIRSR630616-2"/>
    </source>
</evidence>
<feature type="cross-link" description="Glycyl lysine isopeptide (Lys-Gly) (interchain with G-Cter in SUMO2)" evidence="8">
    <location>
        <position position="1561"/>
    </location>
</feature>
<evidence type="ECO:0000256" key="2">
    <source>
        <dbReference type="ARBA" id="ARBA00022679"/>
    </source>
</evidence>
<dbReference type="GO" id="GO:0004674">
    <property type="term" value="F:protein serine/threonine kinase activity"/>
    <property type="evidence" value="ECO:0007669"/>
    <property type="project" value="UniProtKB-KW"/>
</dbReference>
<dbReference type="PROSITE" id="PS00640">
    <property type="entry name" value="THIOL_PROTEASE_ASN"/>
    <property type="match status" value="1"/>
</dbReference>
<dbReference type="Proteomes" id="UP000186817">
    <property type="component" value="Unassembled WGS sequence"/>
</dbReference>
<dbReference type="SMART" id="SM00220">
    <property type="entry name" value="S_TKc"/>
    <property type="match status" value="1"/>
</dbReference>
<dbReference type="Gene3D" id="3.90.70.10">
    <property type="entry name" value="Cysteine proteinases"/>
    <property type="match status" value="1"/>
</dbReference>
<evidence type="ECO:0000256" key="9">
    <source>
        <dbReference type="SAM" id="MobiDB-lite"/>
    </source>
</evidence>
<sequence length="2351" mass="257720">MFLASTLVETLWEHFKTDAAPIPENSCAAGRSCAVPLRLTEHLPAARTFDLSSVQVHLGCNIGHVVALLQSDIRPLAPIPRIAYGPASVWPVERPPVEAGASPHTAKAIEIFTDGSFDGRTSAWAFHASGDWGKGFRSIGWVGDHVELDKTSPVYLGAQAHGALQGELSALFWCLVWLLPLSTEVPVTILSDCVAAIGITEGLLRDQLAEWHVGVTALQETRAPKNETIQSKSHVRFCAARDEQGFAGAIYASFLCRFMLDYVAIPSHWQVPAGGRIWARFLRYLRELPDLISSLRESSTTLRSLVRRDTQAYLHEVAVQAATDPTNCVVQKLRQLTGGPKRKQRGSTPLPAVETSDGQLAKTHAEAKARWIEHFAAIEDGQVQDPTAFVHACYQRQSDKDLSMHMLTAEDIPSLAELEASLRATSTDRAYGLDDIPGEVIRYGAAEISKSVYALLLKSIFRLTEPVQHKGGTLHCIWKGKGPKQICGSYRGILVSSMLGKSLHKTLRGRCSDTLASSTVPLQVGGLPRFPVTVPAQAARLFQSACHRHGRPYTLLFLDLQEAFYRIIRPLITGDSLSDEQVAHVCSAVQLPAGTMHELHAFLGGAPILSEAGANTWTSGAVSETLHDTWFRLPQEEDVVVTHTGSRPGDSLSDLVFSFLFAKVLTQVRNSLRDAGAIAHIPWCEEMDNNIGPLEAVPDSSLGVSDATWMDDLVMFLTSKAWDAFNKRKKKLFQSPLVSASDKSVFFNSLISTVLFHGAGTWTSITEQHITSIETTLRHMACQMLRPQFSADEAWHFGTMQALARAGIPKANTYLHVARLRHLLACIQLHVPELWALAHWEGHWLESVRCSVQWLWDVLDGGRQYTDWRKAWIDWREDCSNRPGRWKARIRRALSTALQRERWYATLEQHSGLLARQLRLCGASVPQAPEPSSPPREVCALCNAVFRDYRAWSVHAFKRHGRTEEIRSLADGLQCQCCLKHFATNIRLCRHLRSRRALLGNLHRVSPLPGIGSRKAPKEHLYCAPTLQAAGPRPLVDGVFIEDELDRPAAEVLDCLAHLDFDGPDQPLDTTVIWERIRQAFSCVCLPARRLRLTARVWLAQLERHSPVGDERPSLHASLLQAAQWVVSADFAAWLAPAPVARTVQVPTLLHSGSRLRLLDFADVTLPEPEAWTADHVLVCIGPWPLQGLEADAVPDPIIYPHTVSLASLAEGKELDFFGDIPPETGFVINLCGLTASFADVCGRFPHFEEALTALRLSCDLVRLALRLWTFGIRTCLHLPWPGGEDTSFLRRIEGIQCQQGEDGGSERITIELAVAAMDGPYMQLSGGYAAVTGYSYAVKPCTEGSCENQVNAGVWNDYTGGVLSAAACGPMGAAYQDHCVMAVGFNATAPKPYWIVRNSWASTWGMQGYIYLEMVAKNTCGVADDATIPEVKVDLSEEEAKDAAARFRRASTGSATPATPALGLVPLLSLKIAPAFCVGIAIMRLLRHENMVRCYDVFIEAQYVNVVVDMFPGGDLVDGLNTHRRAFGRVPNAQLARLAKQMMSAVAHVHGLSIIHRDVKGENFLSDRPDIGDPDVKVLILLIPFVGFTQELPLHSDDECAEDRTDCALTALQHRGALTKQKVGCHTTVQGERCFREVTWAREVGIRKHPDWYPDLTRDSSVVDFQLLIHDRMPGKCPIPCGVPLRPKWCEWPPAGSLVAPAEEGGSLTIKVLSYNLFWWNLYGVRRGNGDSAGHLIRAETVEDRLFDVMGFQECENGVRVLEPVGLMDSYEVIQGMHAVCLAYRKGAWSPLASGSEDVGEDMKSHYYGRRGVVWMRLVHNATGRKLLFANHHGPLEVNSGGDCGGDSIANNLIEVLRNSSEPGDAIILVGDFNANSASLTIQTLWSRMVLLYGGGSFGGVDNIFGNMDSDSVLSRKNLGSGGSDHDAISVTVSLGTPPAPPAPEEPRPATDQPEQSNQTNQTVQGNESNATNVTQQPNETVVSEPAATSVVAEPRPEESAALQATEALRANLPGDDWQHFWCGQLEPDVGYVPPLGSWSLVISHRPHIGDDFDVAAPQRCCRLCQREPRCKSWTWKDGGPRRCELYGEAPSEKESVPGFVSGLPALEAAREAVQVALSDFGTALRIEKGEVVYSRVGTPAFWAPEIYAGGYSLAVDVWAVGVTTFILLTGALPYEGEAAICARSGPKGTTDLAMPYYLSESGADFLRQTMKKEASERPPAREVARHAWLTTKQPKDAPLVEDVHPPQEEVQIASRFSLLSCIFSVIGGLAVYGCSALGHCIGVESARDQSKEEGARYPSKTSKASTAGTGDYLMEVPDKDILEKQATDLTKQISVNLTMHQVSLSSIKQ</sequence>
<dbReference type="SMART" id="SM00645">
    <property type="entry name" value="Pept_C1"/>
    <property type="match status" value="1"/>
</dbReference>
<dbReference type="SUPFAM" id="SSF54001">
    <property type="entry name" value="Cysteine proteinases"/>
    <property type="match status" value="1"/>
</dbReference>
<keyword evidence="2" id="KW-0808">Transferase</keyword>
<dbReference type="EMBL" id="LSRX01001630">
    <property type="protein sequence ID" value="OLP78299.1"/>
    <property type="molecule type" value="Genomic_DNA"/>
</dbReference>
<dbReference type="GO" id="GO:0008234">
    <property type="term" value="F:cysteine-type peptidase activity"/>
    <property type="evidence" value="ECO:0007669"/>
    <property type="project" value="InterPro"/>
</dbReference>
<feature type="compositionally biased region" description="Polar residues" evidence="9">
    <location>
        <begin position="2301"/>
        <end position="2310"/>
    </location>
</feature>
<dbReference type="Pfam" id="PF14295">
    <property type="entry name" value="PAN_4"/>
    <property type="match status" value="1"/>
</dbReference>
<dbReference type="GO" id="GO:0005524">
    <property type="term" value="F:ATP binding"/>
    <property type="evidence" value="ECO:0007669"/>
    <property type="project" value="UniProtKB-KW"/>
</dbReference>
<keyword evidence="3 7" id="KW-0547">Nucleotide-binding</keyword>
<dbReference type="InterPro" id="IPR003609">
    <property type="entry name" value="Pan_app"/>
</dbReference>
<evidence type="ECO:0000256" key="6">
    <source>
        <dbReference type="PIRSR" id="PIRSR630616-1"/>
    </source>
</evidence>
<keyword evidence="1" id="KW-0723">Serine/threonine-protein kinase</keyword>
<dbReference type="SUPFAM" id="SSF56219">
    <property type="entry name" value="DNase I-like"/>
    <property type="match status" value="1"/>
</dbReference>
<evidence type="ECO:0000256" key="3">
    <source>
        <dbReference type="ARBA" id="ARBA00022741"/>
    </source>
</evidence>
<dbReference type="InterPro" id="IPR030616">
    <property type="entry name" value="Aur-like"/>
</dbReference>
<evidence type="ECO:0000259" key="10">
    <source>
        <dbReference type="PROSITE" id="PS50011"/>
    </source>
</evidence>
<evidence type="ECO:0000256" key="4">
    <source>
        <dbReference type="ARBA" id="ARBA00022777"/>
    </source>
</evidence>
<evidence type="ECO:0000313" key="12">
    <source>
        <dbReference type="Proteomes" id="UP000186817"/>
    </source>
</evidence>
<feature type="region of interest" description="Disordered" evidence="9">
    <location>
        <begin position="2290"/>
        <end position="2312"/>
    </location>
</feature>
<gene>
    <name evidence="11" type="primary">PEPKR2</name>
    <name evidence="11" type="ORF">AK812_SmicGene41538</name>
</gene>
<reference evidence="11 12" key="1">
    <citation type="submission" date="2016-02" db="EMBL/GenBank/DDBJ databases">
        <title>Genome analysis of coral dinoflagellate symbionts highlights evolutionary adaptations to a symbiotic lifestyle.</title>
        <authorList>
            <person name="Aranda M."/>
            <person name="Li Y."/>
            <person name="Liew Y.J."/>
            <person name="Baumgarten S."/>
            <person name="Simakov O."/>
            <person name="Wilson M."/>
            <person name="Piel J."/>
            <person name="Ashoor H."/>
            <person name="Bougouffa S."/>
            <person name="Bajic V.B."/>
            <person name="Ryu T."/>
            <person name="Ravasi T."/>
            <person name="Bayer T."/>
            <person name="Micklem G."/>
            <person name="Kim H."/>
            <person name="Bhak J."/>
            <person name="Lajeunesse T.C."/>
            <person name="Voolstra C.R."/>
        </authorList>
    </citation>
    <scope>NUCLEOTIDE SEQUENCE [LARGE SCALE GENOMIC DNA]</scope>
    <source>
        <strain evidence="11 12">CCMP2467</strain>
    </source>
</reference>
<dbReference type="PROSITE" id="PS50011">
    <property type="entry name" value="PROTEIN_KINASE_DOM"/>
    <property type="match status" value="2"/>
</dbReference>
<dbReference type="InterPro" id="IPR038765">
    <property type="entry name" value="Papain-like_cys_pep_sf"/>
</dbReference>
<accession>A0A1Q9C5U3</accession>
<keyword evidence="12" id="KW-1185">Reference proteome</keyword>
<evidence type="ECO:0000256" key="8">
    <source>
        <dbReference type="PIRSR" id="PIRSR630616-3"/>
    </source>
</evidence>
<comment type="caution">
    <text evidence="11">The sequence shown here is derived from an EMBL/GenBank/DDBJ whole genome shotgun (WGS) entry which is preliminary data.</text>
</comment>
<dbReference type="OrthoDB" id="425681at2759"/>
<feature type="domain" description="Protein kinase" evidence="10">
    <location>
        <begin position="1410"/>
        <end position="1775"/>
    </location>
</feature>
<feature type="region of interest" description="Disordered" evidence="9">
    <location>
        <begin position="1917"/>
        <end position="2001"/>
    </location>
</feature>
<dbReference type="InterPro" id="IPR036691">
    <property type="entry name" value="Endo/exonu/phosph_ase_sf"/>
</dbReference>
<feature type="compositionally biased region" description="Polar residues" evidence="9">
    <location>
        <begin position="1954"/>
        <end position="1983"/>
    </location>
</feature>
<proteinExistence type="predicted"/>
<evidence type="ECO:0000256" key="1">
    <source>
        <dbReference type="ARBA" id="ARBA00022527"/>
    </source>
</evidence>
<keyword evidence="5 7" id="KW-0067">ATP-binding</keyword>
<feature type="binding site" evidence="7">
    <location>
        <begin position="1563"/>
        <end position="1564"/>
    </location>
    <ligand>
        <name>ATP</name>
        <dbReference type="ChEBI" id="CHEBI:30616"/>
    </ligand>
</feature>
<keyword evidence="4 11" id="KW-0418">Kinase</keyword>
<dbReference type="InterPro" id="IPR000668">
    <property type="entry name" value="Peptidase_C1A_C"/>
</dbReference>
<name>A0A1Q9C5U3_SYMMI</name>
<protein>
    <submittedName>
        <fullName evidence="11">Serine/threonine-protein kinasePKR2</fullName>
    </submittedName>
</protein>
<dbReference type="Gene3D" id="3.60.10.10">
    <property type="entry name" value="Endonuclease/exonuclease/phosphatase"/>
    <property type="match status" value="1"/>
</dbReference>
<feature type="active site" description="Proton acceptor" evidence="6">
    <location>
        <position position="1559"/>
    </location>
</feature>
<feature type="region of interest" description="Disordered" evidence="9">
    <location>
        <begin position="337"/>
        <end position="359"/>
    </location>
</feature>
<feature type="domain" description="Protein kinase" evidence="10">
    <location>
        <begin position="1888"/>
        <end position="2231"/>
    </location>
</feature>
<dbReference type="Gene3D" id="3.50.4.10">
    <property type="entry name" value="Hepatocyte Growth Factor"/>
    <property type="match status" value="1"/>
</dbReference>
<evidence type="ECO:0000256" key="5">
    <source>
        <dbReference type="ARBA" id="ARBA00022840"/>
    </source>
</evidence>
<dbReference type="PANTHER" id="PTHR24350">
    <property type="entry name" value="SERINE/THREONINE-PROTEIN KINASE IAL-RELATED"/>
    <property type="match status" value="1"/>
</dbReference>
<organism evidence="11 12">
    <name type="scientific">Symbiodinium microadriaticum</name>
    <name type="common">Dinoflagellate</name>
    <name type="synonym">Zooxanthella microadriatica</name>
    <dbReference type="NCBI Taxonomy" id="2951"/>
    <lineage>
        <taxon>Eukaryota</taxon>
        <taxon>Sar</taxon>
        <taxon>Alveolata</taxon>
        <taxon>Dinophyceae</taxon>
        <taxon>Suessiales</taxon>
        <taxon>Symbiodiniaceae</taxon>
        <taxon>Symbiodinium</taxon>
    </lineage>
</organism>